<keyword evidence="3" id="KW-1185">Reference proteome</keyword>
<gene>
    <name evidence="2" type="ORF">N7472_010341</name>
</gene>
<name>A0A9W9M0Y2_9EURO</name>
<dbReference type="Proteomes" id="UP001150879">
    <property type="component" value="Unassembled WGS sequence"/>
</dbReference>
<dbReference type="AlphaFoldDB" id="A0A9W9M0Y2"/>
<reference evidence="2" key="2">
    <citation type="journal article" date="2023" name="IMA Fungus">
        <title>Comparative genomic study of the Penicillium genus elucidates a diverse pangenome and 15 lateral gene transfer events.</title>
        <authorList>
            <person name="Petersen C."/>
            <person name="Sorensen T."/>
            <person name="Nielsen M.R."/>
            <person name="Sondergaard T.E."/>
            <person name="Sorensen J.L."/>
            <person name="Fitzpatrick D.A."/>
            <person name="Frisvad J.C."/>
            <person name="Nielsen K.L."/>
        </authorList>
    </citation>
    <scope>NUCLEOTIDE SEQUENCE</scope>
    <source>
        <strain evidence="2">IBT 16849</strain>
    </source>
</reference>
<accession>A0A9W9M0Y2</accession>
<evidence type="ECO:0000313" key="3">
    <source>
        <dbReference type="Proteomes" id="UP001150879"/>
    </source>
</evidence>
<dbReference type="EMBL" id="JAPQKP010000006">
    <property type="protein sequence ID" value="KAJ5185501.1"/>
    <property type="molecule type" value="Genomic_DNA"/>
</dbReference>
<evidence type="ECO:0000313" key="2">
    <source>
        <dbReference type="EMBL" id="KAJ5185501.1"/>
    </source>
</evidence>
<feature type="region of interest" description="Disordered" evidence="1">
    <location>
        <begin position="60"/>
        <end position="83"/>
    </location>
</feature>
<proteinExistence type="predicted"/>
<reference evidence="2" key="1">
    <citation type="submission" date="2022-11" db="EMBL/GenBank/DDBJ databases">
        <authorList>
            <person name="Petersen C."/>
        </authorList>
    </citation>
    <scope>NUCLEOTIDE SEQUENCE</scope>
    <source>
        <strain evidence="2">IBT 16849</strain>
    </source>
</reference>
<sequence>MACVVDTFRGYATTQSLQLEAEFVRQGVTARKCTCYSRLIQSFWQGGPRTTVHARLSPVDMEPGREHGNAPPEGNDFRFRNNS</sequence>
<protein>
    <submittedName>
        <fullName evidence="2">Uncharacterized protein</fullName>
    </submittedName>
</protein>
<evidence type="ECO:0000256" key="1">
    <source>
        <dbReference type="SAM" id="MobiDB-lite"/>
    </source>
</evidence>
<comment type="caution">
    <text evidence="2">The sequence shown here is derived from an EMBL/GenBank/DDBJ whole genome shotgun (WGS) entry which is preliminary data.</text>
</comment>
<organism evidence="2 3">
    <name type="scientific">Penicillium cf. griseofulvum</name>
    <dbReference type="NCBI Taxonomy" id="2972120"/>
    <lineage>
        <taxon>Eukaryota</taxon>
        <taxon>Fungi</taxon>
        <taxon>Dikarya</taxon>
        <taxon>Ascomycota</taxon>
        <taxon>Pezizomycotina</taxon>
        <taxon>Eurotiomycetes</taxon>
        <taxon>Eurotiomycetidae</taxon>
        <taxon>Eurotiales</taxon>
        <taxon>Aspergillaceae</taxon>
        <taxon>Penicillium</taxon>
    </lineage>
</organism>